<dbReference type="GO" id="GO:0009103">
    <property type="term" value="P:lipopolysaccharide biosynthetic process"/>
    <property type="evidence" value="ECO:0007669"/>
    <property type="project" value="TreeGrafter"/>
</dbReference>
<dbReference type="Proteomes" id="UP000270021">
    <property type="component" value="Chromosome"/>
</dbReference>
<dbReference type="GO" id="GO:0005886">
    <property type="term" value="C:plasma membrane"/>
    <property type="evidence" value="ECO:0007669"/>
    <property type="project" value="UniProtKB-SubCell"/>
</dbReference>
<evidence type="ECO:0000256" key="6">
    <source>
        <dbReference type="ARBA" id="ARBA00023136"/>
    </source>
</evidence>
<feature type="transmembrane region" description="Helical" evidence="9">
    <location>
        <begin position="21"/>
        <end position="42"/>
    </location>
</feature>
<dbReference type="InterPro" id="IPR002656">
    <property type="entry name" value="Acyl_transf_3_dom"/>
</dbReference>
<feature type="region of interest" description="Disordered" evidence="8">
    <location>
        <begin position="421"/>
        <end position="478"/>
    </location>
</feature>
<feature type="transmembrane region" description="Helical" evidence="9">
    <location>
        <begin position="48"/>
        <end position="69"/>
    </location>
</feature>
<dbReference type="PANTHER" id="PTHR23028:SF53">
    <property type="entry name" value="ACYL_TRANSF_3 DOMAIN-CONTAINING PROTEIN"/>
    <property type="match status" value="1"/>
</dbReference>
<dbReference type="InterPro" id="IPR050879">
    <property type="entry name" value="Acyltransferase_3"/>
</dbReference>
<dbReference type="KEGG" id="fsl:EJO69_04710"/>
<dbReference type="Pfam" id="PF01757">
    <property type="entry name" value="Acyl_transf_3"/>
    <property type="match status" value="1"/>
</dbReference>
<evidence type="ECO:0000259" key="10">
    <source>
        <dbReference type="Pfam" id="PF01757"/>
    </source>
</evidence>
<evidence type="ECO:0000256" key="4">
    <source>
        <dbReference type="ARBA" id="ARBA00022692"/>
    </source>
</evidence>
<feature type="transmembrane region" description="Helical" evidence="9">
    <location>
        <begin position="90"/>
        <end position="109"/>
    </location>
</feature>
<dbReference type="RefSeq" id="WP_126039771.1">
    <property type="nucleotide sequence ID" value="NZ_CP034438.1"/>
</dbReference>
<dbReference type="GO" id="GO:0016747">
    <property type="term" value="F:acyltransferase activity, transferring groups other than amino-acyl groups"/>
    <property type="evidence" value="ECO:0007669"/>
    <property type="project" value="InterPro"/>
</dbReference>
<feature type="transmembrane region" description="Helical" evidence="9">
    <location>
        <begin position="314"/>
        <end position="334"/>
    </location>
</feature>
<keyword evidence="6 9" id="KW-0472">Membrane</keyword>
<keyword evidence="7 11" id="KW-0012">Acyltransferase</keyword>
<keyword evidence="3 11" id="KW-0808">Transferase</keyword>
<protein>
    <submittedName>
        <fullName evidence="11">Acyltransferase</fullName>
    </submittedName>
</protein>
<dbReference type="Gene3D" id="3.40.50.1110">
    <property type="entry name" value="SGNH hydrolase"/>
    <property type="match status" value="1"/>
</dbReference>
<feature type="transmembrane region" description="Helical" evidence="9">
    <location>
        <begin position="245"/>
        <end position="264"/>
    </location>
</feature>
<evidence type="ECO:0000256" key="9">
    <source>
        <dbReference type="SAM" id="Phobius"/>
    </source>
</evidence>
<evidence type="ECO:0000256" key="1">
    <source>
        <dbReference type="ARBA" id="ARBA00004651"/>
    </source>
</evidence>
<gene>
    <name evidence="11" type="ORF">EJO69_04710</name>
</gene>
<dbReference type="AlphaFoldDB" id="A0A3Q8WT28"/>
<feature type="domain" description="Acyltransferase 3" evidence="10">
    <location>
        <begin position="23"/>
        <end position="354"/>
    </location>
</feature>
<keyword evidence="5 9" id="KW-1133">Transmembrane helix</keyword>
<dbReference type="PANTHER" id="PTHR23028">
    <property type="entry name" value="ACETYLTRANSFERASE"/>
    <property type="match status" value="1"/>
</dbReference>
<name>A0A3Q8WT28_9ACTO</name>
<feature type="transmembrane region" description="Helical" evidence="9">
    <location>
        <begin position="160"/>
        <end position="176"/>
    </location>
</feature>
<evidence type="ECO:0000256" key="7">
    <source>
        <dbReference type="ARBA" id="ARBA00023315"/>
    </source>
</evidence>
<evidence type="ECO:0000313" key="12">
    <source>
        <dbReference type="Proteomes" id="UP000270021"/>
    </source>
</evidence>
<dbReference type="SUPFAM" id="SSF52266">
    <property type="entry name" value="SGNH hydrolase"/>
    <property type="match status" value="1"/>
</dbReference>
<dbReference type="EMBL" id="CP034438">
    <property type="protein sequence ID" value="AZN29684.1"/>
    <property type="molecule type" value="Genomic_DNA"/>
</dbReference>
<feature type="transmembrane region" description="Helical" evidence="9">
    <location>
        <begin position="270"/>
        <end position="293"/>
    </location>
</feature>
<dbReference type="InterPro" id="IPR036514">
    <property type="entry name" value="SGNH_hydro_sf"/>
</dbReference>
<evidence type="ECO:0000313" key="11">
    <source>
        <dbReference type="EMBL" id="AZN29684.1"/>
    </source>
</evidence>
<organism evidence="11 12">
    <name type="scientific">Flaviflexus salsibiostraticola</name>
    <dbReference type="NCBI Taxonomy" id="1282737"/>
    <lineage>
        <taxon>Bacteria</taxon>
        <taxon>Bacillati</taxon>
        <taxon>Actinomycetota</taxon>
        <taxon>Actinomycetes</taxon>
        <taxon>Actinomycetales</taxon>
        <taxon>Actinomycetaceae</taxon>
        <taxon>Flaviflexus</taxon>
    </lineage>
</organism>
<proteinExistence type="predicted"/>
<sequence length="646" mass="69163">MTAAEPGTRRRRHHMADPGGYIAGLDGLRALAVGAVVIYHITPTALPGGFLGVDVFFVVSGFLITTLLLRELRKTKGIDLKGFWKRRARRLLPALVFLVLTVVPVAGLINRDLLVGIGRQVLGALTFSSNWLEIANGSSYFNQTSPQLFKNFWSLAVEEQFYLIWPPLFLLVIVLVKGWRARVGIAVGLAGLSALLMAILYDPEYATRVYYGTDTHLFGLALGIALAFSWSPASGTWLAGRWSRWSQVAGLGALIGLLALMATLSDESAFAYRGGILLSSILTLLVIGAMIAPGSPIARASENRVFGWIGTRSYAIYLWHWPILVMVGLIVPAAPGTALFWARSAAAVAITAAICEFSHRHIETPIRVNGFRASVASLRSSLLTRRPVHVGIAAATGLMIIGTGVAVAVAPEKSSVQLEIEENEKRFEASAPPEEDSVAGSPTEEPTTGGGEATPEATEPEPEDPAETSSATEEPPAEVDKAQFAMPSGEEITAIGDSIIVTSADGLEVAFPGINFIAKSNRQWHEAPALVQEGLATGTIRRAVILDYGTNAGIPDSQVVRDTIDMLGPDRMIVLVTIYGQSTFIDAANDIIREIAADYPNVAVADWHAAISAQPHLLQADQTHPDIGGMHLFAETVRVALESLSL</sequence>
<evidence type="ECO:0000256" key="2">
    <source>
        <dbReference type="ARBA" id="ARBA00022475"/>
    </source>
</evidence>
<dbReference type="OrthoDB" id="3404679at2"/>
<keyword evidence="12" id="KW-1185">Reference proteome</keyword>
<feature type="transmembrane region" description="Helical" evidence="9">
    <location>
        <begin position="183"/>
        <end position="201"/>
    </location>
</feature>
<keyword evidence="2" id="KW-1003">Cell membrane</keyword>
<keyword evidence="4 9" id="KW-0812">Transmembrane</keyword>
<comment type="subcellular location">
    <subcellularLocation>
        <location evidence="1">Cell membrane</location>
        <topology evidence="1">Multi-pass membrane protein</topology>
    </subcellularLocation>
</comment>
<reference evidence="11 12" key="1">
    <citation type="submission" date="2018-12" db="EMBL/GenBank/DDBJ databases">
        <title>Complete genome sequence of Flaviflexus salsibiostraticola KCTC 33148.</title>
        <authorList>
            <person name="Bae J.-W."/>
        </authorList>
    </citation>
    <scope>NUCLEOTIDE SEQUENCE [LARGE SCALE GENOMIC DNA]</scope>
    <source>
        <strain evidence="11 12">KCTC 33148</strain>
    </source>
</reference>
<accession>A0A3Q8WT28</accession>
<feature type="transmembrane region" description="Helical" evidence="9">
    <location>
        <begin position="216"/>
        <end position="233"/>
    </location>
</feature>
<evidence type="ECO:0000256" key="5">
    <source>
        <dbReference type="ARBA" id="ARBA00022989"/>
    </source>
</evidence>
<feature type="transmembrane region" description="Helical" evidence="9">
    <location>
        <begin position="388"/>
        <end position="410"/>
    </location>
</feature>
<evidence type="ECO:0000256" key="3">
    <source>
        <dbReference type="ARBA" id="ARBA00022679"/>
    </source>
</evidence>
<evidence type="ECO:0000256" key="8">
    <source>
        <dbReference type="SAM" id="MobiDB-lite"/>
    </source>
</evidence>
<feature type="compositionally biased region" description="Low complexity" evidence="8">
    <location>
        <begin position="439"/>
        <end position="457"/>
    </location>
</feature>